<evidence type="ECO:0008006" key="4">
    <source>
        <dbReference type="Google" id="ProtNLM"/>
    </source>
</evidence>
<evidence type="ECO:0000256" key="1">
    <source>
        <dbReference type="SAM" id="Phobius"/>
    </source>
</evidence>
<dbReference type="GO" id="GO:0050613">
    <property type="term" value="F:Delta14-sterol reductase activity"/>
    <property type="evidence" value="ECO:0007669"/>
    <property type="project" value="TreeGrafter"/>
</dbReference>
<dbReference type="AlphaFoldDB" id="A0A8K0JSN2"/>
<keyword evidence="1" id="KW-0812">Transmembrane</keyword>
<dbReference type="Proteomes" id="UP000812966">
    <property type="component" value="Unassembled WGS sequence"/>
</dbReference>
<dbReference type="PANTHER" id="PTHR21257">
    <property type="entry name" value="DELTA(14)-STEROL REDUCTASE"/>
    <property type="match status" value="1"/>
</dbReference>
<evidence type="ECO:0000313" key="2">
    <source>
        <dbReference type="EMBL" id="KAG7571415.1"/>
    </source>
</evidence>
<feature type="transmembrane region" description="Helical" evidence="1">
    <location>
        <begin position="113"/>
        <end position="133"/>
    </location>
</feature>
<accession>A0A8K0JSN2</accession>
<keyword evidence="1" id="KW-1133">Transmembrane helix</keyword>
<comment type="caution">
    <text evidence="2">The sequence shown here is derived from an EMBL/GenBank/DDBJ whole genome shotgun (WGS) entry which is preliminary data.</text>
</comment>
<dbReference type="GO" id="GO:0005789">
    <property type="term" value="C:endoplasmic reticulum membrane"/>
    <property type="evidence" value="ECO:0007669"/>
    <property type="project" value="TreeGrafter"/>
</dbReference>
<reference evidence="2" key="1">
    <citation type="submission" date="2020-04" db="EMBL/GenBank/DDBJ databases">
        <title>Analysis of mating type loci in Filobasidium floriforme.</title>
        <authorList>
            <person name="Nowrousian M."/>
        </authorList>
    </citation>
    <scope>NUCLEOTIDE SEQUENCE</scope>
    <source>
        <strain evidence="2">CBS 6242</strain>
    </source>
</reference>
<dbReference type="InterPro" id="IPR010721">
    <property type="entry name" value="UstE-like"/>
</dbReference>
<feature type="transmembrane region" description="Helical" evidence="1">
    <location>
        <begin position="145"/>
        <end position="164"/>
    </location>
</feature>
<dbReference type="EMBL" id="JABELV010000007">
    <property type="protein sequence ID" value="KAG7571415.1"/>
    <property type="molecule type" value="Genomic_DNA"/>
</dbReference>
<sequence length="262" mass="28816">MSNNPLRRPATSPSDNLAGRLAMTIGRALDPTLAYALLRNGVAGKLLQTIGLKRIITLPLVTRVGLNTDFFGAGLLDKPGNMLLTMNAITALRHIWWANAECSSEFPVSAGAFVSGFNSLYTVINSLVFVYRVSRGKTNPLASNWMQYLGFLAVVVGNVGEIVIESSRRAFKNDKRNAGKVYDQGAWGVVRHPNYAFYTLHRVGTALATGSILNATLTFLFQNGIFALSSIPDFSNHMASKYKEQWAAYTKRVPYVLIPYVY</sequence>
<evidence type="ECO:0000313" key="3">
    <source>
        <dbReference type="Proteomes" id="UP000812966"/>
    </source>
</evidence>
<organism evidence="2 3">
    <name type="scientific">Filobasidium floriforme</name>
    <dbReference type="NCBI Taxonomy" id="5210"/>
    <lineage>
        <taxon>Eukaryota</taxon>
        <taxon>Fungi</taxon>
        <taxon>Dikarya</taxon>
        <taxon>Basidiomycota</taxon>
        <taxon>Agaricomycotina</taxon>
        <taxon>Tremellomycetes</taxon>
        <taxon>Filobasidiales</taxon>
        <taxon>Filobasidiaceae</taxon>
        <taxon>Filobasidium</taxon>
    </lineage>
</organism>
<keyword evidence="1" id="KW-0472">Membrane</keyword>
<dbReference type="Pfam" id="PF06966">
    <property type="entry name" value="DUF1295"/>
    <property type="match status" value="1"/>
</dbReference>
<dbReference type="GO" id="GO:0006696">
    <property type="term" value="P:ergosterol biosynthetic process"/>
    <property type="evidence" value="ECO:0007669"/>
    <property type="project" value="TreeGrafter"/>
</dbReference>
<keyword evidence="3" id="KW-1185">Reference proteome</keyword>
<dbReference type="PANTHER" id="PTHR21257:SF52">
    <property type="entry name" value="DELTA(14)-STEROL REDUCTASE TM7SF2"/>
    <property type="match status" value="1"/>
</dbReference>
<protein>
    <recommendedName>
        <fullName evidence="4">Steroid 5-alpha reductase C-terminal domain-containing protein</fullName>
    </recommendedName>
</protein>
<gene>
    <name evidence="2" type="ORF">FFLO_00598</name>
</gene>
<dbReference type="Gene3D" id="1.20.120.1630">
    <property type="match status" value="1"/>
</dbReference>
<proteinExistence type="predicted"/>
<name>A0A8K0JSN2_9TREE</name>